<dbReference type="Proteomes" id="UP000654993">
    <property type="component" value="Unassembled WGS sequence"/>
</dbReference>
<dbReference type="PANTHER" id="PTHR37692">
    <property type="entry name" value="HYPOTHETICAL MEMBRANE SPANNING PROTEIN"/>
    <property type="match status" value="1"/>
</dbReference>
<keyword evidence="1" id="KW-0472">Membrane</keyword>
<reference evidence="2" key="2">
    <citation type="journal article" date="2021" name="Data Brief">
        <title>Draft genome sequence data of the facultative, thermophilic, xylanolytic bacterium Paenibacillus sp. strain DA-C8.</title>
        <authorList>
            <person name="Chhe C."/>
            <person name="Uke A."/>
            <person name="Baramee S."/>
            <person name="Ungkulpasvich U."/>
            <person name="Tachaapaikoon C."/>
            <person name="Pason P."/>
            <person name="Waeonukul R."/>
            <person name="Ratanakhanokchai K."/>
            <person name="Kosugi A."/>
        </authorList>
    </citation>
    <scope>NUCLEOTIDE SEQUENCE</scope>
    <source>
        <strain evidence="2">DA-C8</strain>
    </source>
</reference>
<reference evidence="2" key="1">
    <citation type="submission" date="2020-08" db="EMBL/GenBank/DDBJ databases">
        <authorList>
            <person name="Uke A."/>
            <person name="Chhe C."/>
            <person name="Baramee S."/>
            <person name="Kosugi A."/>
        </authorList>
    </citation>
    <scope>NUCLEOTIDE SEQUENCE</scope>
    <source>
        <strain evidence="2">DA-C8</strain>
    </source>
</reference>
<keyword evidence="1" id="KW-1133">Transmembrane helix</keyword>
<feature type="transmembrane region" description="Helical" evidence="1">
    <location>
        <begin position="75"/>
        <end position="101"/>
    </location>
</feature>
<feature type="transmembrane region" description="Helical" evidence="1">
    <location>
        <begin position="38"/>
        <end position="55"/>
    </location>
</feature>
<dbReference type="InterPro" id="IPR007352">
    <property type="entry name" value="DUF420"/>
</dbReference>
<organism evidence="2 3">
    <name type="scientific">Insulibacter thermoxylanivorax</name>
    <dbReference type="NCBI Taxonomy" id="2749268"/>
    <lineage>
        <taxon>Bacteria</taxon>
        <taxon>Bacillati</taxon>
        <taxon>Bacillota</taxon>
        <taxon>Bacilli</taxon>
        <taxon>Bacillales</taxon>
        <taxon>Paenibacillaceae</taxon>
        <taxon>Insulibacter</taxon>
    </lineage>
</organism>
<evidence type="ECO:0000256" key="1">
    <source>
        <dbReference type="SAM" id="Phobius"/>
    </source>
</evidence>
<comment type="caution">
    <text evidence="2">The sequence shown here is derived from an EMBL/GenBank/DDBJ whole genome shotgun (WGS) entry which is preliminary data.</text>
</comment>
<dbReference type="AlphaFoldDB" id="A0A916QE92"/>
<gene>
    <name evidence="2" type="ORF">PRECH8_12900</name>
</gene>
<evidence type="ECO:0000313" key="3">
    <source>
        <dbReference type="Proteomes" id="UP000654993"/>
    </source>
</evidence>
<sequence>MQTLLPLFTTSLVSSSAILVAIGWRLILKNKREQHKRVMLTAAGLALAFFILYSLRTVVIGNVKFGGPDYLLVPYLIFLWTHIILSTTSAVFGIVTLVLAFRERFERHRKIGRITSVMWLITAFTGLAVYILLYVLFPGDVGTIFDAILH</sequence>
<evidence type="ECO:0000313" key="2">
    <source>
        <dbReference type="EMBL" id="GFR37994.1"/>
    </source>
</evidence>
<protein>
    <submittedName>
        <fullName evidence="2">Membrane protein</fullName>
    </submittedName>
</protein>
<keyword evidence="1" id="KW-0812">Transmembrane</keyword>
<name>A0A916QE92_9BACL</name>
<feature type="transmembrane region" description="Helical" evidence="1">
    <location>
        <begin position="113"/>
        <end position="137"/>
    </location>
</feature>
<dbReference type="Pfam" id="PF04238">
    <property type="entry name" value="DUF420"/>
    <property type="match status" value="1"/>
</dbReference>
<proteinExistence type="predicted"/>
<keyword evidence="3" id="KW-1185">Reference proteome</keyword>
<feature type="transmembrane region" description="Helical" evidence="1">
    <location>
        <begin position="6"/>
        <end position="26"/>
    </location>
</feature>
<dbReference type="PANTHER" id="PTHR37692:SF1">
    <property type="entry name" value="DUF420 DOMAIN-CONTAINING PROTEIN"/>
    <property type="match status" value="1"/>
</dbReference>
<dbReference type="EMBL" id="BMAQ01000009">
    <property type="protein sequence ID" value="GFR37994.1"/>
    <property type="molecule type" value="Genomic_DNA"/>
</dbReference>
<dbReference type="RefSeq" id="WP_200966255.1">
    <property type="nucleotide sequence ID" value="NZ_BMAQ01000009.1"/>
</dbReference>
<accession>A0A916QE92</accession>